<organism evidence="1">
    <name type="scientific">Pithovirus LCPAC401</name>
    <dbReference type="NCBI Taxonomy" id="2506595"/>
    <lineage>
        <taxon>Viruses</taxon>
        <taxon>Pithoviruses</taxon>
    </lineage>
</organism>
<reference evidence="1" key="1">
    <citation type="journal article" date="2019" name="MBio">
        <title>Virus Genomes from Deep Sea Sediments Expand the Ocean Megavirome and Support Independent Origins of Viral Gigantism.</title>
        <authorList>
            <person name="Backstrom D."/>
            <person name="Yutin N."/>
            <person name="Jorgensen S.L."/>
            <person name="Dharamshi J."/>
            <person name="Homa F."/>
            <person name="Zaremba-Niedwiedzka K."/>
            <person name="Spang A."/>
            <person name="Wolf Y.I."/>
            <person name="Koonin E.V."/>
            <person name="Ettema T.J."/>
        </authorList>
    </citation>
    <scope>NUCLEOTIDE SEQUENCE</scope>
</reference>
<proteinExistence type="predicted"/>
<dbReference type="EMBL" id="MK500578">
    <property type="protein sequence ID" value="QBK92574.1"/>
    <property type="molecule type" value="Genomic_DNA"/>
</dbReference>
<gene>
    <name evidence="1" type="ORF">LCPAC401_02120</name>
</gene>
<accession>A0A481Z9J9</accession>
<name>A0A481Z9J9_9VIRU</name>
<protein>
    <recommendedName>
        <fullName evidence="2">Transmembrane protein</fullName>
    </recommendedName>
</protein>
<evidence type="ECO:0000313" key="1">
    <source>
        <dbReference type="EMBL" id="QBK92574.1"/>
    </source>
</evidence>
<evidence type="ECO:0008006" key="2">
    <source>
        <dbReference type="Google" id="ProtNLM"/>
    </source>
</evidence>
<sequence length="64" mass="7558">MLLIVVVLLCAVLCVGYEIRKELKWIAFLNTKQDLEEDNPKDSRESVQQYSLRIQTYILDQRTN</sequence>